<accession>A0A381U1G4</accession>
<protein>
    <recommendedName>
        <fullName evidence="1">Sialidase domain-containing protein</fullName>
    </recommendedName>
</protein>
<dbReference type="InterPro" id="IPR011040">
    <property type="entry name" value="Sialidase"/>
</dbReference>
<name>A0A381U1G4_9ZZZZ</name>
<dbReference type="Gene3D" id="2.120.10.10">
    <property type="match status" value="1"/>
</dbReference>
<dbReference type="Pfam" id="PF13088">
    <property type="entry name" value="BNR_2"/>
    <property type="match status" value="1"/>
</dbReference>
<evidence type="ECO:0000313" key="2">
    <source>
        <dbReference type="EMBL" id="SVA22090.1"/>
    </source>
</evidence>
<feature type="domain" description="Sialidase" evidence="1">
    <location>
        <begin position="53"/>
        <end position="327"/>
    </location>
</feature>
<dbReference type="InterPro" id="IPR036278">
    <property type="entry name" value="Sialidase_sf"/>
</dbReference>
<reference evidence="2" key="1">
    <citation type="submission" date="2018-05" db="EMBL/GenBank/DDBJ databases">
        <authorList>
            <person name="Lanie J.A."/>
            <person name="Ng W.-L."/>
            <person name="Kazmierczak K.M."/>
            <person name="Andrzejewski T.M."/>
            <person name="Davidsen T.M."/>
            <person name="Wayne K.J."/>
            <person name="Tettelin H."/>
            <person name="Glass J.I."/>
            <person name="Rusch D."/>
            <person name="Podicherti R."/>
            <person name="Tsui H.-C.T."/>
            <person name="Winkler M.E."/>
        </authorList>
    </citation>
    <scope>NUCLEOTIDE SEQUENCE</scope>
</reference>
<dbReference type="AlphaFoldDB" id="A0A381U1G4"/>
<dbReference type="PANTHER" id="PTHR43752">
    <property type="entry name" value="BNR/ASP-BOX REPEAT FAMILY PROTEIN"/>
    <property type="match status" value="1"/>
</dbReference>
<proteinExistence type="predicted"/>
<dbReference type="EMBL" id="UINC01005560">
    <property type="protein sequence ID" value="SVA22090.1"/>
    <property type="molecule type" value="Genomic_DNA"/>
</dbReference>
<dbReference type="CDD" id="cd15482">
    <property type="entry name" value="Sialidase_non-viral"/>
    <property type="match status" value="1"/>
</dbReference>
<sequence length="355" mass="39190">MPPLAPVLTAVTVFVALTTMTSAQMVEHTTRFIWEEAPFPRAHASTIVEAPDGSLIAAWFGGSGEGHEDVGIWSSRKPKGGAWLPPTELYKEPGQPAWNPVLFRDASDTIWLFFKVGPSPREWSGAYMKSIVSGERWSDPVWLPAGMLGPVRAKPLTLANGDILAGSSLESYKSWSSWMEISVDGGESWSKHGPILFGDLEKDRIGTIQPTLMEIEPGVVRAFFRTRRVGKIATSVSRDSGRTWAPLLLTELDHPSAGIDSVRLADGRCILIYNPSPTRRTPLSLAVSFDDGLTWKDFLVIEELATGQRGELSYPAMIQDASGDIQITYTWNRRRIRHATVPLEVVPERSESHPE</sequence>
<gene>
    <name evidence="2" type="ORF">METZ01_LOCUS74944</name>
</gene>
<organism evidence="2">
    <name type="scientific">marine metagenome</name>
    <dbReference type="NCBI Taxonomy" id="408172"/>
    <lineage>
        <taxon>unclassified sequences</taxon>
        <taxon>metagenomes</taxon>
        <taxon>ecological metagenomes</taxon>
    </lineage>
</organism>
<dbReference type="PANTHER" id="PTHR43752:SF2">
    <property type="entry name" value="BNR_ASP-BOX REPEAT FAMILY PROTEIN"/>
    <property type="match status" value="1"/>
</dbReference>
<evidence type="ECO:0000259" key="1">
    <source>
        <dbReference type="Pfam" id="PF13088"/>
    </source>
</evidence>
<dbReference type="SUPFAM" id="SSF50939">
    <property type="entry name" value="Sialidases"/>
    <property type="match status" value="1"/>
</dbReference>